<evidence type="ECO:0000313" key="4">
    <source>
        <dbReference type="Proteomes" id="UP000265520"/>
    </source>
</evidence>
<keyword evidence="1" id="KW-0677">Repeat</keyword>
<dbReference type="GO" id="GO:0003723">
    <property type="term" value="F:RNA binding"/>
    <property type="evidence" value="ECO:0007669"/>
    <property type="project" value="InterPro"/>
</dbReference>
<name>A0A392VYQ0_9FABA</name>
<evidence type="ECO:0000256" key="2">
    <source>
        <dbReference type="PROSITE-ProRule" id="PRU00708"/>
    </source>
</evidence>
<dbReference type="GO" id="GO:0009451">
    <property type="term" value="P:RNA modification"/>
    <property type="evidence" value="ECO:0007669"/>
    <property type="project" value="InterPro"/>
</dbReference>
<organism evidence="3 4">
    <name type="scientific">Trifolium medium</name>
    <dbReference type="NCBI Taxonomy" id="97028"/>
    <lineage>
        <taxon>Eukaryota</taxon>
        <taxon>Viridiplantae</taxon>
        <taxon>Streptophyta</taxon>
        <taxon>Embryophyta</taxon>
        <taxon>Tracheophyta</taxon>
        <taxon>Spermatophyta</taxon>
        <taxon>Magnoliopsida</taxon>
        <taxon>eudicotyledons</taxon>
        <taxon>Gunneridae</taxon>
        <taxon>Pentapetalae</taxon>
        <taxon>rosids</taxon>
        <taxon>fabids</taxon>
        <taxon>Fabales</taxon>
        <taxon>Fabaceae</taxon>
        <taxon>Papilionoideae</taxon>
        <taxon>50 kb inversion clade</taxon>
        <taxon>NPAAA clade</taxon>
        <taxon>Hologalegina</taxon>
        <taxon>IRL clade</taxon>
        <taxon>Trifolieae</taxon>
        <taxon>Trifolium</taxon>
    </lineage>
</organism>
<dbReference type="Pfam" id="PF13041">
    <property type="entry name" value="PPR_2"/>
    <property type="match status" value="1"/>
</dbReference>
<keyword evidence="4" id="KW-1185">Reference proteome</keyword>
<dbReference type="NCBIfam" id="TIGR00756">
    <property type="entry name" value="PPR"/>
    <property type="match status" value="1"/>
</dbReference>
<evidence type="ECO:0000256" key="1">
    <source>
        <dbReference type="ARBA" id="ARBA00022737"/>
    </source>
</evidence>
<dbReference type="InterPro" id="IPR002885">
    <property type="entry name" value="PPR_rpt"/>
</dbReference>
<comment type="caution">
    <text evidence="3">The sequence shown here is derived from an EMBL/GenBank/DDBJ whole genome shotgun (WGS) entry which is preliminary data.</text>
</comment>
<proteinExistence type="predicted"/>
<dbReference type="AlphaFoldDB" id="A0A392VYQ0"/>
<dbReference type="PROSITE" id="PS51375">
    <property type="entry name" value="PPR"/>
    <property type="match status" value="1"/>
</dbReference>
<protein>
    <submittedName>
        <fullName evidence="3">Pentatricopeptide repeat-containing protein</fullName>
    </submittedName>
</protein>
<reference evidence="3 4" key="1">
    <citation type="journal article" date="2018" name="Front. Plant Sci.">
        <title>Red Clover (Trifolium pratense) and Zigzag Clover (T. medium) - A Picture of Genomic Similarities and Differences.</title>
        <authorList>
            <person name="Dluhosova J."/>
            <person name="Istvanek J."/>
            <person name="Nedelnik J."/>
            <person name="Repkova J."/>
        </authorList>
    </citation>
    <scope>NUCLEOTIDE SEQUENCE [LARGE SCALE GENOMIC DNA]</scope>
    <source>
        <strain evidence="4">cv. 10/8</strain>
        <tissue evidence="3">Leaf</tissue>
    </source>
</reference>
<sequence>MEYPKPDVVLWTSIVSGYEQSGSPELALAFFSRMVVSEKVNPDPVTLVSVVSACAQLSDF</sequence>
<dbReference type="InterPro" id="IPR011990">
    <property type="entry name" value="TPR-like_helical_dom_sf"/>
</dbReference>
<feature type="repeat" description="PPR" evidence="2">
    <location>
        <begin position="7"/>
        <end position="42"/>
    </location>
</feature>
<dbReference type="Proteomes" id="UP000265520">
    <property type="component" value="Unassembled WGS sequence"/>
</dbReference>
<feature type="non-terminal residue" evidence="3">
    <location>
        <position position="60"/>
    </location>
</feature>
<dbReference type="PANTHER" id="PTHR47926">
    <property type="entry name" value="PENTATRICOPEPTIDE REPEAT-CONTAINING PROTEIN"/>
    <property type="match status" value="1"/>
</dbReference>
<dbReference type="EMBL" id="LXQA011305146">
    <property type="protein sequence ID" value="MCI92583.1"/>
    <property type="molecule type" value="Genomic_DNA"/>
</dbReference>
<dbReference type="Gene3D" id="1.25.40.10">
    <property type="entry name" value="Tetratricopeptide repeat domain"/>
    <property type="match status" value="1"/>
</dbReference>
<evidence type="ECO:0000313" key="3">
    <source>
        <dbReference type="EMBL" id="MCI92583.1"/>
    </source>
</evidence>
<dbReference type="InterPro" id="IPR046960">
    <property type="entry name" value="PPR_At4g14850-like_plant"/>
</dbReference>
<accession>A0A392VYQ0</accession>